<evidence type="ECO:0000313" key="3">
    <source>
        <dbReference type="Proteomes" id="UP001157114"/>
    </source>
</evidence>
<proteinExistence type="predicted"/>
<evidence type="ECO:0000313" key="2">
    <source>
        <dbReference type="EMBL" id="GLX66542.1"/>
    </source>
</evidence>
<protein>
    <recommendedName>
        <fullName evidence="4">Lipoprotein</fullName>
    </recommendedName>
</protein>
<gene>
    <name evidence="2" type="ORF">MU1_08860</name>
</gene>
<keyword evidence="1" id="KW-0732">Signal</keyword>
<feature type="chain" id="PRO_5046929378" description="Lipoprotein" evidence="1">
    <location>
        <begin position="25"/>
        <end position="190"/>
    </location>
</feature>
<name>A0ABQ6GA38_9BACL</name>
<organism evidence="2 3">
    <name type="scientific">Paenibacillus glycanilyticus</name>
    <dbReference type="NCBI Taxonomy" id="126569"/>
    <lineage>
        <taxon>Bacteria</taxon>
        <taxon>Bacillati</taxon>
        <taxon>Bacillota</taxon>
        <taxon>Bacilli</taxon>
        <taxon>Bacillales</taxon>
        <taxon>Paenibacillaceae</taxon>
        <taxon>Paenibacillus</taxon>
    </lineage>
</organism>
<feature type="signal peptide" evidence="1">
    <location>
        <begin position="1"/>
        <end position="24"/>
    </location>
</feature>
<evidence type="ECO:0000256" key="1">
    <source>
        <dbReference type="SAM" id="SignalP"/>
    </source>
</evidence>
<sequence length="190" mass="21094">MRKSLWIISVIALFALIGCQKQEAAFQPDTFSDKDKCIVNLQNNKTLCYGDSRADVEAILQDGGDNGRPLVLYSSGVRVAYRDDIAVGFQLIEGSEGKYETARGARVGMSKAEVMELYGFKYAHEATPNNLDYAYDMKKGEFVDKTQVFSGDVQLKREQIFLVDAMFDGNKDGAASLIGLVDQKMAIFME</sequence>
<comment type="caution">
    <text evidence="2">The sequence shown here is derived from an EMBL/GenBank/DDBJ whole genome shotgun (WGS) entry which is preliminary data.</text>
</comment>
<reference evidence="2 3" key="1">
    <citation type="submission" date="2023-03" db="EMBL/GenBank/DDBJ databases">
        <title>Draft genome sequence of the bacteria which degrade cell wall of Tricholomamatutake.</title>
        <authorList>
            <person name="Konishi Y."/>
            <person name="Fukuta Y."/>
            <person name="Shirasaka N."/>
        </authorList>
    </citation>
    <scope>NUCLEOTIDE SEQUENCE [LARGE SCALE GENOMIC DNA]</scope>
    <source>
        <strain evidence="3">mu1</strain>
    </source>
</reference>
<dbReference type="PROSITE" id="PS51257">
    <property type="entry name" value="PROKAR_LIPOPROTEIN"/>
    <property type="match status" value="1"/>
</dbReference>
<dbReference type="Proteomes" id="UP001157114">
    <property type="component" value="Unassembled WGS sequence"/>
</dbReference>
<evidence type="ECO:0008006" key="4">
    <source>
        <dbReference type="Google" id="ProtNLM"/>
    </source>
</evidence>
<dbReference type="EMBL" id="BSSQ01000003">
    <property type="protein sequence ID" value="GLX66542.1"/>
    <property type="molecule type" value="Genomic_DNA"/>
</dbReference>
<keyword evidence="3" id="KW-1185">Reference proteome</keyword>
<accession>A0ABQ6GA38</accession>